<dbReference type="Pfam" id="PF05627">
    <property type="entry name" value="AvrRpt-cleavage"/>
    <property type="match status" value="1"/>
</dbReference>
<dbReference type="InterPro" id="IPR008700">
    <property type="entry name" value="TypeIII_avirulence_cleave"/>
</dbReference>
<proteinExistence type="predicted"/>
<protein>
    <recommendedName>
        <fullName evidence="1">RIN4 pathogenic type III effector avirulence factor Avr cleavage site domain-containing protein</fullName>
    </recommendedName>
</protein>
<evidence type="ECO:0000313" key="3">
    <source>
        <dbReference type="EMBL" id="KAG0497009.1"/>
    </source>
</evidence>
<dbReference type="EMBL" id="JADCNM010000122">
    <property type="protein sequence ID" value="KAG0450501.1"/>
    <property type="molecule type" value="Genomic_DNA"/>
</dbReference>
<dbReference type="AlphaFoldDB" id="A0A835RWQ8"/>
<evidence type="ECO:0000313" key="5">
    <source>
        <dbReference type="Proteomes" id="UP000639772"/>
    </source>
</evidence>
<dbReference type="Proteomes" id="UP000639772">
    <property type="component" value="Unassembled WGS sequence"/>
</dbReference>
<sequence>MAFSPAKANLKEGDGWMAVPQFGGWEKKADRTPDYSMVFTRARANRKQQKVDVSRVSIGQEKEFLNFPRPRTEEDSAMRRRRLFSCLSCSVKN</sequence>
<name>A0A835RWQ8_VANPL</name>
<evidence type="ECO:0000313" key="4">
    <source>
        <dbReference type="Proteomes" id="UP000636800"/>
    </source>
</evidence>
<dbReference type="EMBL" id="JADCNL010000001">
    <property type="protein sequence ID" value="KAG0497009.1"/>
    <property type="molecule type" value="Genomic_DNA"/>
</dbReference>
<dbReference type="PANTHER" id="PTHR33882">
    <property type="entry name" value="PATHOGENIC TYPE III EFFECTOR AVIRULENCE FACTOR AVR AVRRPT-CLEAVAGE: CLEAVAGE SITE PROTEIN"/>
    <property type="match status" value="1"/>
</dbReference>
<gene>
    <name evidence="3" type="ORF">HPP92_001700</name>
    <name evidence="2" type="ORF">HPP92_026730</name>
</gene>
<reference evidence="4 5" key="1">
    <citation type="journal article" date="2020" name="Nat. Food">
        <title>A phased Vanilla planifolia genome enables genetic improvement of flavour and production.</title>
        <authorList>
            <person name="Hasing T."/>
            <person name="Tang H."/>
            <person name="Brym M."/>
            <person name="Khazi F."/>
            <person name="Huang T."/>
            <person name="Chambers A.H."/>
        </authorList>
    </citation>
    <scope>NUCLEOTIDE SEQUENCE [LARGE SCALE GENOMIC DNA]</scope>
    <source>
        <tissue evidence="3">Leaf</tissue>
    </source>
</reference>
<dbReference type="Proteomes" id="UP000636800">
    <property type="component" value="Chromosome 1"/>
</dbReference>
<organism evidence="3 4">
    <name type="scientific">Vanilla planifolia</name>
    <name type="common">Vanilla</name>
    <dbReference type="NCBI Taxonomy" id="51239"/>
    <lineage>
        <taxon>Eukaryota</taxon>
        <taxon>Viridiplantae</taxon>
        <taxon>Streptophyta</taxon>
        <taxon>Embryophyta</taxon>
        <taxon>Tracheophyta</taxon>
        <taxon>Spermatophyta</taxon>
        <taxon>Magnoliopsida</taxon>
        <taxon>Liliopsida</taxon>
        <taxon>Asparagales</taxon>
        <taxon>Orchidaceae</taxon>
        <taxon>Vanilloideae</taxon>
        <taxon>Vanilleae</taxon>
        <taxon>Vanilla</taxon>
    </lineage>
</organism>
<comment type="caution">
    <text evidence="3">The sequence shown here is derived from an EMBL/GenBank/DDBJ whole genome shotgun (WGS) entry which is preliminary data.</text>
</comment>
<dbReference type="PANTHER" id="PTHR33882:SF11">
    <property type="entry name" value="RPM1-INTERACTING PROTEIN 4 (RIN4) FAMILY PROTEIN"/>
    <property type="match status" value="1"/>
</dbReference>
<dbReference type="OrthoDB" id="1885368at2759"/>
<feature type="domain" description="RIN4 pathogenic type III effector avirulence factor Avr cleavage site" evidence="1">
    <location>
        <begin position="15"/>
        <end position="47"/>
    </location>
</feature>
<evidence type="ECO:0000259" key="1">
    <source>
        <dbReference type="Pfam" id="PF05627"/>
    </source>
</evidence>
<evidence type="ECO:0000313" key="2">
    <source>
        <dbReference type="EMBL" id="KAG0450501.1"/>
    </source>
</evidence>
<keyword evidence="4" id="KW-1185">Reference proteome</keyword>
<accession>A0A835RWQ8</accession>